<protein>
    <submittedName>
        <fullName evidence="7">ABC transporter substrate-binding protein</fullName>
    </submittedName>
</protein>
<keyword evidence="3 5" id="KW-0732">Signal</keyword>
<feature type="signal peptide" evidence="5">
    <location>
        <begin position="1"/>
        <end position="21"/>
    </location>
</feature>
<dbReference type="Pfam" id="PF00496">
    <property type="entry name" value="SBP_bac_5"/>
    <property type="match status" value="1"/>
</dbReference>
<dbReference type="eggNOG" id="COG0747">
    <property type="taxonomic scope" value="Bacteria"/>
</dbReference>
<dbReference type="PROSITE" id="PS51257">
    <property type="entry name" value="PROKAR_LIPOPROTEIN"/>
    <property type="match status" value="1"/>
</dbReference>
<evidence type="ECO:0000256" key="2">
    <source>
        <dbReference type="ARBA" id="ARBA00022448"/>
    </source>
</evidence>
<comment type="caution">
    <text evidence="7">The sequence shown here is derived from an EMBL/GenBank/DDBJ whole genome shotgun (WGS) entry which is preliminary data.</text>
</comment>
<name>V6MI97_9BACL</name>
<dbReference type="AlphaFoldDB" id="V6MI97"/>
<dbReference type="GO" id="GO:0042597">
    <property type="term" value="C:periplasmic space"/>
    <property type="evidence" value="ECO:0007669"/>
    <property type="project" value="UniProtKB-ARBA"/>
</dbReference>
<dbReference type="PIRSF" id="PIRSF002741">
    <property type="entry name" value="MppA"/>
    <property type="match status" value="1"/>
</dbReference>
<dbReference type="Gene3D" id="3.40.190.10">
    <property type="entry name" value="Periplasmic binding protein-like II"/>
    <property type="match status" value="1"/>
</dbReference>
<evidence type="ECO:0000313" key="7">
    <source>
        <dbReference type="EMBL" id="EST55138.1"/>
    </source>
</evidence>
<dbReference type="SUPFAM" id="SSF53850">
    <property type="entry name" value="Periplasmic binding protein-like II"/>
    <property type="match status" value="1"/>
</dbReference>
<reference evidence="7 8" key="1">
    <citation type="journal article" date="2014" name="Genome Announc.">
        <title>Draft Genome Sequence of Brevibacillus panacihumi Strain W25, a Halotolerant Hydrocarbon-Degrading Bacterium.</title>
        <authorList>
            <person name="Wang X."/>
            <person name="Jin D."/>
            <person name="Zhou L."/>
            <person name="Wu L."/>
            <person name="An W."/>
            <person name="Chen Y."/>
            <person name="Zhao L."/>
        </authorList>
    </citation>
    <scope>NUCLEOTIDE SEQUENCE [LARGE SCALE GENOMIC DNA]</scope>
    <source>
        <strain evidence="7 8">W25</strain>
    </source>
</reference>
<keyword evidence="2" id="KW-0813">Transport</keyword>
<dbReference type="PANTHER" id="PTHR30290:SF9">
    <property type="entry name" value="OLIGOPEPTIDE-BINDING PROTEIN APPA"/>
    <property type="match status" value="1"/>
</dbReference>
<evidence type="ECO:0000256" key="1">
    <source>
        <dbReference type="ARBA" id="ARBA00005695"/>
    </source>
</evidence>
<comment type="similarity">
    <text evidence="1">Belongs to the bacterial solute-binding protein 5 family.</text>
</comment>
<dbReference type="GO" id="GO:0015833">
    <property type="term" value="P:peptide transport"/>
    <property type="evidence" value="ECO:0007669"/>
    <property type="project" value="TreeGrafter"/>
</dbReference>
<feature type="chain" id="PRO_5038936838" evidence="5">
    <location>
        <begin position="22"/>
        <end position="522"/>
    </location>
</feature>
<evidence type="ECO:0000313" key="8">
    <source>
        <dbReference type="Proteomes" id="UP000017973"/>
    </source>
</evidence>
<keyword evidence="8" id="KW-1185">Reference proteome</keyword>
<dbReference type="PANTHER" id="PTHR30290">
    <property type="entry name" value="PERIPLASMIC BINDING COMPONENT OF ABC TRANSPORTER"/>
    <property type="match status" value="1"/>
</dbReference>
<dbReference type="GO" id="GO:0043190">
    <property type="term" value="C:ATP-binding cassette (ABC) transporter complex"/>
    <property type="evidence" value="ECO:0007669"/>
    <property type="project" value="InterPro"/>
</dbReference>
<evidence type="ECO:0000259" key="6">
    <source>
        <dbReference type="Pfam" id="PF00496"/>
    </source>
</evidence>
<evidence type="ECO:0000256" key="5">
    <source>
        <dbReference type="SAM" id="SignalP"/>
    </source>
</evidence>
<dbReference type="InterPro" id="IPR039424">
    <property type="entry name" value="SBP_5"/>
</dbReference>
<dbReference type="STRING" id="1408254.T458_08600"/>
<evidence type="ECO:0000256" key="3">
    <source>
        <dbReference type="ARBA" id="ARBA00022729"/>
    </source>
</evidence>
<feature type="compositionally biased region" description="Low complexity" evidence="4">
    <location>
        <begin position="28"/>
        <end position="48"/>
    </location>
</feature>
<sequence length="522" mass="57430">MKKRVLAGIFLSMSLALSACSGGGTAPSEQAKPQEQQGQTQEQPQASGKTELIVAAEQEPVGFDPHKVPAASSVRIYSLIYDSLTKLDENMEIIPNLAEKWETSEDGKTITVFLQKGVKFHDGKDLTAEDVKFTFERILNPDTGSISKSYFSSLESIEVKDPTTVVFHLKNPDAAFMANTSSASTSIVPVGSEDLTKDTAGSGPYMLEKYEPGQYVLLKKNPNYFRSDLAKVETIKFQIMKDEAERLAAIRAGKIDVSMVSADSATLLNGKPGVEVKGYQSLEYSYLGINVKKKPFDDPKVRQAISYAVDRNQIVQTVWKGEAALTGPIAPAVKGWALDTNSYDSYKLNVEKAKALLAEAGYPNGFETQIDTAATYPDMVETAQVLQQQLKAIGINAKINQLEWGNYIDVWKSKDGNLMVGRNTSGVDADRSMRFFFHTEGSANVWNYSNPAYDELVQNALMAVDQTERKAMYEKAQKMLVEEDVPNLFLASPKNFYAVRDNIEFSPSAAGESFALVRASIK</sequence>
<dbReference type="PATRIC" id="fig|1408254.3.peg.1705"/>
<dbReference type="Gene3D" id="3.90.76.10">
    <property type="entry name" value="Dipeptide-binding Protein, Domain 1"/>
    <property type="match status" value="1"/>
</dbReference>
<evidence type="ECO:0000256" key="4">
    <source>
        <dbReference type="SAM" id="MobiDB-lite"/>
    </source>
</evidence>
<gene>
    <name evidence="7" type="ORF">T458_08600</name>
</gene>
<feature type="region of interest" description="Disordered" evidence="4">
    <location>
        <begin position="21"/>
        <end position="48"/>
    </location>
</feature>
<dbReference type="HOGENOM" id="CLU_017028_7_3_9"/>
<dbReference type="RefSeq" id="WP_023555718.1">
    <property type="nucleotide sequence ID" value="NZ_KI629782.1"/>
</dbReference>
<dbReference type="InterPro" id="IPR030678">
    <property type="entry name" value="Peptide/Ni-bd"/>
</dbReference>
<dbReference type="OrthoDB" id="9796817at2"/>
<accession>V6MI97</accession>
<dbReference type="EMBL" id="AYJU01000013">
    <property type="protein sequence ID" value="EST55138.1"/>
    <property type="molecule type" value="Genomic_DNA"/>
</dbReference>
<proteinExistence type="inferred from homology"/>
<dbReference type="Proteomes" id="UP000017973">
    <property type="component" value="Unassembled WGS sequence"/>
</dbReference>
<dbReference type="GO" id="GO:1904680">
    <property type="term" value="F:peptide transmembrane transporter activity"/>
    <property type="evidence" value="ECO:0007669"/>
    <property type="project" value="TreeGrafter"/>
</dbReference>
<organism evidence="7 8">
    <name type="scientific">Brevibacillus panacihumi W25</name>
    <dbReference type="NCBI Taxonomy" id="1408254"/>
    <lineage>
        <taxon>Bacteria</taxon>
        <taxon>Bacillati</taxon>
        <taxon>Bacillota</taxon>
        <taxon>Bacilli</taxon>
        <taxon>Bacillales</taxon>
        <taxon>Paenibacillaceae</taxon>
        <taxon>Brevibacillus</taxon>
    </lineage>
</organism>
<feature type="domain" description="Solute-binding protein family 5" evidence="6">
    <location>
        <begin position="92"/>
        <end position="442"/>
    </location>
</feature>
<dbReference type="InterPro" id="IPR000914">
    <property type="entry name" value="SBP_5_dom"/>
</dbReference>
<dbReference type="Gene3D" id="3.10.105.10">
    <property type="entry name" value="Dipeptide-binding Protein, Domain 3"/>
    <property type="match status" value="1"/>
</dbReference>